<evidence type="ECO:0000256" key="6">
    <source>
        <dbReference type="SAM" id="Phobius"/>
    </source>
</evidence>
<feature type="transmembrane region" description="Helical" evidence="6">
    <location>
        <begin position="320"/>
        <end position="337"/>
    </location>
</feature>
<feature type="compositionally biased region" description="Acidic residues" evidence="5">
    <location>
        <begin position="99"/>
        <end position="109"/>
    </location>
</feature>
<dbReference type="STRING" id="331657.A0A4U0XCF3"/>
<evidence type="ECO:0000256" key="1">
    <source>
        <dbReference type="ARBA" id="ARBA00004141"/>
    </source>
</evidence>
<evidence type="ECO:0000256" key="4">
    <source>
        <dbReference type="ARBA" id="ARBA00023136"/>
    </source>
</evidence>
<evidence type="ECO:0000256" key="3">
    <source>
        <dbReference type="ARBA" id="ARBA00022989"/>
    </source>
</evidence>
<dbReference type="PANTHER" id="PTHR23502:SF47">
    <property type="entry name" value="MAJOR FACILITATOR SUPERFAMILY (MFS) PROFILE DOMAIN-CONTAINING PROTEIN-RELATED"/>
    <property type="match status" value="1"/>
</dbReference>
<protein>
    <recommendedName>
        <fullName evidence="7">Major facilitator superfamily (MFS) profile domain-containing protein</fullName>
    </recommendedName>
</protein>
<feature type="transmembrane region" description="Helical" evidence="6">
    <location>
        <begin position="283"/>
        <end position="308"/>
    </location>
</feature>
<evidence type="ECO:0000313" key="8">
    <source>
        <dbReference type="EMBL" id="TKA74434.1"/>
    </source>
</evidence>
<dbReference type="SUPFAM" id="SSF103473">
    <property type="entry name" value="MFS general substrate transporter"/>
    <property type="match status" value="1"/>
</dbReference>
<feature type="domain" description="Major facilitator superfamily (MFS) profile" evidence="7">
    <location>
        <begin position="161"/>
        <end position="407"/>
    </location>
</feature>
<feature type="transmembrane region" description="Helical" evidence="6">
    <location>
        <begin position="227"/>
        <end position="246"/>
    </location>
</feature>
<feature type="compositionally biased region" description="Basic and acidic residues" evidence="5">
    <location>
        <begin position="45"/>
        <end position="57"/>
    </location>
</feature>
<feature type="region of interest" description="Disordered" evidence="5">
    <location>
        <begin position="16"/>
        <end position="110"/>
    </location>
</feature>
<evidence type="ECO:0000256" key="2">
    <source>
        <dbReference type="ARBA" id="ARBA00022692"/>
    </source>
</evidence>
<keyword evidence="2 6" id="KW-0812">Transmembrane</keyword>
<reference evidence="8 9" key="1">
    <citation type="submission" date="2017-03" db="EMBL/GenBank/DDBJ databases">
        <title>Genomes of endolithic fungi from Antarctica.</title>
        <authorList>
            <person name="Coleine C."/>
            <person name="Masonjones S."/>
            <person name="Stajich J.E."/>
        </authorList>
    </citation>
    <scope>NUCLEOTIDE SEQUENCE [LARGE SCALE GENOMIC DNA]</scope>
    <source>
        <strain evidence="8 9">CCFEE 5187</strain>
    </source>
</reference>
<name>A0A4U0XCF3_9PEZI</name>
<comment type="caution">
    <text evidence="8">The sequence shown here is derived from an EMBL/GenBank/DDBJ whole genome shotgun (WGS) entry which is preliminary data.</text>
</comment>
<dbReference type="AlphaFoldDB" id="A0A4U0XCF3"/>
<evidence type="ECO:0000259" key="7">
    <source>
        <dbReference type="PROSITE" id="PS50850"/>
    </source>
</evidence>
<keyword evidence="9" id="KW-1185">Reference proteome</keyword>
<feature type="transmembrane region" description="Helical" evidence="6">
    <location>
        <begin position="153"/>
        <end position="178"/>
    </location>
</feature>
<evidence type="ECO:0000256" key="5">
    <source>
        <dbReference type="SAM" id="MobiDB-lite"/>
    </source>
</evidence>
<dbReference type="EMBL" id="NAJN01000360">
    <property type="protein sequence ID" value="TKA74434.1"/>
    <property type="molecule type" value="Genomic_DNA"/>
</dbReference>
<accession>A0A4U0XCF3</accession>
<proteinExistence type="predicted"/>
<sequence length="407" mass="44480">MQSYLQYRRFRTAVIAQRERDQEKAAGLRTYKKDAQSPNSSEASHATDDHRDLEKAEGSTTGFPEGVRPGELRHEPGKEEPTRKEEEATLEDDLRGSESEDDDPDDDPDLAQAALSRVSTINSNRSAGTALGMTMTGIQVRKRSTREGGEGQVFVVGRICATMMVASIGFVVGLASAIDASAVSEAAKEFGVSEVVESLATGLYLVGFGVGALFAGPVSETLGRNPVYISTLTLYMIFVMASGLAPNVGAQLAFRFLAGFFGSTPLTCAGGSISDLWSPMERVFAFPVFANAAFTGPLMGPVMGGFIVQSSLISWRWVEWSTLITSGLVFGLVILFQPETYPPILLKWKASHLRAVTGDDRYKAEVEIRMEPFIHRLKRALYRPFLLTSRQIRRHSKYAIKVSSESK</sequence>
<organism evidence="8 9">
    <name type="scientific">Cryomyces minteri</name>
    <dbReference type="NCBI Taxonomy" id="331657"/>
    <lineage>
        <taxon>Eukaryota</taxon>
        <taxon>Fungi</taxon>
        <taxon>Dikarya</taxon>
        <taxon>Ascomycota</taxon>
        <taxon>Pezizomycotina</taxon>
        <taxon>Dothideomycetes</taxon>
        <taxon>Dothideomycetes incertae sedis</taxon>
        <taxon>Cryomyces</taxon>
    </lineage>
</organism>
<evidence type="ECO:0000313" key="9">
    <source>
        <dbReference type="Proteomes" id="UP000308768"/>
    </source>
</evidence>
<feature type="compositionally biased region" description="Basic and acidic residues" evidence="5">
    <location>
        <begin position="17"/>
        <end position="35"/>
    </location>
</feature>
<feature type="compositionally biased region" description="Basic and acidic residues" evidence="5">
    <location>
        <begin position="68"/>
        <end position="98"/>
    </location>
</feature>
<dbReference type="PROSITE" id="PS50850">
    <property type="entry name" value="MFS"/>
    <property type="match status" value="1"/>
</dbReference>
<feature type="transmembrane region" description="Helical" evidence="6">
    <location>
        <begin position="198"/>
        <end position="215"/>
    </location>
</feature>
<dbReference type="Gene3D" id="1.20.1720.10">
    <property type="entry name" value="Multidrug resistance protein D"/>
    <property type="match status" value="1"/>
</dbReference>
<keyword evidence="4 6" id="KW-0472">Membrane</keyword>
<dbReference type="GO" id="GO:0005886">
    <property type="term" value="C:plasma membrane"/>
    <property type="evidence" value="ECO:0007669"/>
    <property type="project" value="TreeGrafter"/>
</dbReference>
<dbReference type="Proteomes" id="UP000308768">
    <property type="component" value="Unassembled WGS sequence"/>
</dbReference>
<dbReference type="Pfam" id="PF07690">
    <property type="entry name" value="MFS_1"/>
    <property type="match status" value="1"/>
</dbReference>
<gene>
    <name evidence="8" type="ORF">B0A49_02862</name>
</gene>
<dbReference type="InterPro" id="IPR036259">
    <property type="entry name" value="MFS_trans_sf"/>
</dbReference>
<dbReference type="InterPro" id="IPR011701">
    <property type="entry name" value="MFS"/>
</dbReference>
<dbReference type="GO" id="GO:0022857">
    <property type="term" value="F:transmembrane transporter activity"/>
    <property type="evidence" value="ECO:0007669"/>
    <property type="project" value="InterPro"/>
</dbReference>
<keyword evidence="3 6" id="KW-1133">Transmembrane helix</keyword>
<dbReference type="PANTHER" id="PTHR23502">
    <property type="entry name" value="MAJOR FACILITATOR SUPERFAMILY"/>
    <property type="match status" value="1"/>
</dbReference>
<dbReference type="InterPro" id="IPR020846">
    <property type="entry name" value="MFS_dom"/>
</dbReference>
<comment type="subcellular location">
    <subcellularLocation>
        <location evidence="1">Membrane</location>
        <topology evidence="1">Multi-pass membrane protein</topology>
    </subcellularLocation>
</comment>
<dbReference type="OrthoDB" id="3936150at2759"/>